<protein>
    <recommendedName>
        <fullName evidence="3">DUF4404 domain-containing protein</fullName>
    </recommendedName>
</protein>
<dbReference type="RefSeq" id="WP_012500739.1">
    <property type="nucleotide sequence ID" value="NC_011026.1"/>
</dbReference>
<dbReference type="eggNOG" id="ENOG50338WF">
    <property type="taxonomic scope" value="Bacteria"/>
</dbReference>
<organism evidence="1 2">
    <name type="scientific">Chloroherpeton thalassium (strain ATCC 35110 / GB-78)</name>
    <dbReference type="NCBI Taxonomy" id="517418"/>
    <lineage>
        <taxon>Bacteria</taxon>
        <taxon>Pseudomonadati</taxon>
        <taxon>Chlorobiota</taxon>
        <taxon>Chlorobiia</taxon>
        <taxon>Chlorobiales</taxon>
        <taxon>Chloroherpetonaceae</taxon>
        <taxon>Chloroherpeton</taxon>
    </lineage>
</organism>
<evidence type="ECO:0000313" key="1">
    <source>
        <dbReference type="EMBL" id="ACF14656.1"/>
    </source>
</evidence>
<keyword evidence="2" id="KW-1185">Reference proteome</keyword>
<dbReference type="STRING" id="517418.Ctha_2205"/>
<dbReference type="InterPro" id="IPR025516">
    <property type="entry name" value="DUF4404"/>
</dbReference>
<dbReference type="EMBL" id="CP001100">
    <property type="protein sequence ID" value="ACF14656.1"/>
    <property type="molecule type" value="Genomic_DNA"/>
</dbReference>
<gene>
    <name evidence="1" type="ordered locus">Ctha_2205</name>
</gene>
<dbReference type="OrthoDB" id="595265at2"/>
<name>B3QW02_CHLT3</name>
<evidence type="ECO:0000313" key="2">
    <source>
        <dbReference type="Proteomes" id="UP000001208"/>
    </source>
</evidence>
<reference evidence="1 2" key="1">
    <citation type="submission" date="2008-06" db="EMBL/GenBank/DDBJ databases">
        <title>Complete sequence of Chloroherpeton thalassium ATCC 35110.</title>
        <authorList>
            <consortium name="US DOE Joint Genome Institute"/>
            <person name="Lucas S."/>
            <person name="Copeland A."/>
            <person name="Lapidus A."/>
            <person name="Glavina del Rio T."/>
            <person name="Dalin E."/>
            <person name="Tice H."/>
            <person name="Bruce D."/>
            <person name="Goodwin L."/>
            <person name="Pitluck S."/>
            <person name="Schmutz J."/>
            <person name="Larimer F."/>
            <person name="Land M."/>
            <person name="Hauser L."/>
            <person name="Kyrpides N."/>
            <person name="Mikhailova N."/>
            <person name="Liu Z."/>
            <person name="Li T."/>
            <person name="Zhao F."/>
            <person name="Overmann J."/>
            <person name="Bryant D.A."/>
            <person name="Richardson P."/>
        </authorList>
    </citation>
    <scope>NUCLEOTIDE SEQUENCE [LARGE SCALE GENOMIC DNA]</scope>
    <source>
        <strain evidence="2">ATCC 35110 / GB-78</strain>
    </source>
</reference>
<dbReference type="Pfam" id="PF14357">
    <property type="entry name" value="DUF4404"/>
    <property type="match status" value="1"/>
</dbReference>
<sequence>MEKQEIRDMLEKLHKELSSGTEKNSIDDASKALLSSVQEDIENILDSAGSASSEEHHESLTEKLTDAIEAFEDSHPDLVIVMKHVLDSLANMGF</sequence>
<dbReference type="HOGENOM" id="CLU_182968_1_0_10"/>
<proteinExistence type="predicted"/>
<dbReference type="Proteomes" id="UP000001208">
    <property type="component" value="Chromosome"/>
</dbReference>
<dbReference type="AlphaFoldDB" id="B3QW02"/>
<accession>B3QW02</accession>
<dbReference type="KEGG" id="cts:Ctha_2205"/>
<evidence type="ECO:0008006" key="3">
    <source>
        <dbReference type="Google" id="ProtNLM"/>
    </source>
</evidence>